<gene>
    <name evidence="1" type="ORF">HhPH1_gp14</name>
</gene>
<keyword evidence="2" id="KW-1185">Reference proteome</keyword>
<dbReference type="RefSeq" id="YP_007761603.1">
    <property type="nucleotide sequence ID" value="NC_020998.1"/>
</dbReference>
<dbReference type="EMBL" id="KC252997">
    <property type="protein sequence ID" value="AGC65539.1"/>
    <property type="molecule type" value="Genomic_DNA"/>
</dbReference>
<organism evidence="1 2">
    <name type="scientific">Haloarcula hispanica virus PH1</name>
    <dbReference type="NCBI Taxonomy" id="1282967"/>
    <lineage>
        <taxon>Viruses</taxon>
        <taxon>Singelaviria</taxon>
        <taxon>Helvetiavirae</taxon>
        <taxon>Dividoviricota</taxon>
        <taxon>Laserviricetes</taxon>
        <taxon>Halopanivirales</taxon>
        <taxon>Sphaerolipoviridae</taxon>
        <taxon>Alphasphaerolipovirus</taxon>
        <taxon>Alphasphaerolipovirus pinkense</taxon>
    </lineage>
</organism>
<name>M4JFD9_9VIRU</name>
<dbReference type="Proteomes" id="UP000012173">
    <property type="component" value="Segment"/>
</dbReference>
<reference evidence="1 2" key="1">
    <citation type="journal article" date="2013" name="Archaea">
        <title>PH1: An Archaeovirus of Haloarcula hispanica Related to SH1 and HHIV-2.</title>
        <authorList>
            <person name="Porter K."/>
            <person name="Tang S.-L."/>
            <person name="Chen C.-P."/>
            <person name="Chiang P.-W."/>
            <person name="Hong M.-J."/>
            <person name="Dyall-Smith M.L."/>
        </authorList>
    </citation>
    <scope>NUCLEOTIDE SEQUENCE [LARGE SCALE GENOMIC DNA]</scope>
    <source>
        <strain evidence="1">1</strain>
    </source>
</reference>
<dbReference type="GeneID" id="15152017"/>
<evidence type="ECO:0000313" key="2">
    <source>
        <dbReference type="Proteomes" id="UP000012173"/>
    </source>
</evidence>
<proteinExistence type="predicted"/>
<evidence type="ECO:0000313" key="1">
    <source>
        <dbReference type="EMBL" id="AGC65539.1"/>
    </source>
</evidence>
<protein>
    <submittedName>
        <fullName evidence="1">Uncharacterized protein</fullName>
    </submittedName>
</protein>
<sequence>MNGPNISEGASDQAKVAAASLGVLGRLRLKLAVPFFWVAMALVPPAMKDAMDRTVTKAQDEEE</sequence>
<accession>M4JFD9</accession>
<dbReference type="KEGG" id="vg:15152017"/>